<reference evidence="8 9" key="1">
    <citation type="submission" date="2016-10" db="EMBL/GenBank/DDBJ databases">
        <authorList>
            <person name="de Groot N.N."/>
        </authorList>
    </citation>
    <scope>NUCLEOTIDE SEQUENCE [LARGE SCALE GENOMIC DNA]</scope>
    <source>
        <strain evidence="8 9">SLAS-1</strain>
    </source>
</reference>
<keyword evidence="4 8" id="KW-0808">Transferase</keyword>
<dbReference type="Proteomes" id="UP000199476">
    <property type="component" value="Unassembled WGS sequence"/>
</dbReference>
<dbReference type="PANTHER" id="PTHR45833">
    <property type="entry name" value="METHIONINE SYNTHASE"/>
    <property type="match status" value="1"/>
</dbReference>
<dbReference type="InterPro" id="IPR050554">
    <property type="entry name" value="Met_Synthase/Corrinoid"/>
</dbReference>
<dbReference type="InterPro" id="IPR011005">
    <property type="entry name" value="Dihydropteroate_synth-like_sf"/>
</dbReference>
<dbReference type="GO" id="GO:0008705">
    <property type="term" value="F:methionine synthase activity"/>
    <property type="evidence" value="ECO:0007669"/>
    <property type="project" value="TreeGrafter"/>
</dbReference>
<evidence type="ECO:0000259" key="7">
    <source>
        <dbReference type="PROSITE" id="PS50972"/>
    </source>
</evidence>
<dbReference type="STRING" id="321763.SAMN04488692_11218"/>
<evidence type="ECO:0000256" key="6">
    <source>
        <dbReference type="ARBA" id="ARBA00023285"/>
    </source>
</evidence>
<dbReference type="GO" id="GO:0046653">
    <property type="term" value="P:tetrahydrofolate metabolic process"/>
    <property type="evidence" value="ECO:0007669"/>
    <property type="project" value="TreeGrafter"/>
</dbReference>
<dbReference type="EMBL" id="FNGO01000012">
    <property type="protein sequence ID" value="SDL94102.1"/>
    <property type="molecule type" value="Genomic_DNA"/>
</dbReference>
<feature type="domain" description="Pterin-binding" evidence="7">
    <location>
        <begin position="1"/>
        <end position="247"/>
    </location>
</feature>
<dbReference type="Gene3D" id="3.20.20.20">
    <property type="entry name" value="Dihydropteroate synthase-like"/>
    <property type="match status" value="1"/>
</dbReference>
<dbReference type="SUPFAM" id="SSF51717">
    <property type="entry name" value="Dihydropteroate synthetase-like"/>
    <property type="match status" value="1"/>
</dbReference>
<dbReference type="GO" id="GO:0032259">
    <property type="term" value="P:methylation"/>
    <property type="evidence" value="ECO:0007669"/>
    <property type="project" value="UniProtKB-KW"/>
</dbReference>
<evidence type="ECO:0000256" key="4">
    <source>
        <dbReference type="ARBA" id="ARBA00022679"/>
    </source>
</evidence>
<dbReference type="GO" id="GO:0046872">
    <property type="term" value="F:metal ion binding"/>
    <property type="evidence" value="ECO:0007669"/>
    <property type="project" value="UniProtKB-KW"/>
</dbReference>
<dbReference type="GO" id="GO:0031419">
    <property type="term" value="F:cobalamin binding"/>
    <property type="evidence" value="ECO:0007669"/>
    <property type="project" value="UniProtKB-KW"/>
</dbReference>
<dbReference type="GO" id="GO:0050667">
    <property type="term" value="P:homocysteine metabolic process"/>
    <property type="evidence" value="ECO:0007669"/>
    <property type="project" value="TreeGrafter"/>
</dbReference>
<dbReference type="GO" id="GO:0005829">
    <property type="term" value="C:cytosol"/>
    <property type="evidence" value="ECO:0007669"/>
    <property type="project" value="TreeGrafter"/>
</dbReference>
<dbReference type="AlphaFoldDB" id="A0A1G9P5E0"/>
<dbReference type="OrthoDB" id="358252at2"/>
<keyword evidence="6" id="KW-0170">Cobalt</keyword>
<accession>A0A1G9P5E0</accession>
<evidence type="ECO:0000256" key="1">
    <source>
        <dbReference type="ARBA" id="ARBA00010398"/>
    </source>
</evidence>
<organism evidence="8 9">
    <name type="scientific">Halarsenatibacter silvermanii</name>
    <dbReference type="NCBI Taxonomy" id="321763"/>
    <lineage>
        <taxon>Bacteria</taxon>
        <taxon>Bacillati</taxon>
        <taxon>Bacillota</taxon>
        <taxon>Clostridia</taxon>
        <taxon>Halanaerobiales</taxon>
        <taxon>Halarsenatibacteraceae</taxon>
        <taxon>Halarsenatibacter</taxon>
    </lineage>
</organism>
<keyword evidence="5" id="KW-0479">Metal-binding</keyword>
<keyword evidence="3" id="KW-0846">Cobalamin</keyword>
<sequence>MIVIGELINTSREGLEEAVKERDAEFIQDLAKNQEEAGAAYVDVNCGTLIKEEEEAIEWLVETAQEVVDVPLSIDSPNPEAVKRGLEKHENESPPLINSITDEEERYDELLPLIQEYEANVIALCMEDEGMPDDCDDRIRIASNLVDNLKEDGIEEDRIFVDPIIQPIGTDQEMGLHILNAIEAITEKYPEVHITCGLSNISHGMPQRPLLNRAFLVLAMSRGMDSAIIDPLDEHLMSLATASETLLGNDEGCMNYLQESRADNLVV</sequence>
<evidence type="ECO:0000313" key="8">
    <source>
        <dbReference type="EMBL" id="SDL94102.1"/>
    </source>
</evidence>
<gene>
    <name evidence="8" type="ORF">SAMN04488692_11218</name>
</gene>
<evidence type="ECO:0000313" key="9">
    <source>
        <dbReference type="Proteomes" id="UP000199476"/>
    </source>
</evidence>
<dbReference type="PANTHER" id="PTHR45833:SF1">
    <property type="entry name" value="METHIONINE SYNTHASE"/>
    <property type="match status" value="1"/>
</dbReference>
<protein>
    <submittedName>
        <fullName evidence="8">5-methyltetrahydrofolate--homocysteine methyltransferase</fullName>
    </submittedName>
</protein>
<keyword evidence="2 8" id="KW-0489">Methyltransferase</keyword>
<dbReference type="Pfam" id="PF00809">
    <property type="entry name" value="Pterin_bind"/>
    <property type="match status" value="1"/>
</dbReference>
<proteinExistence type="inferred from homology"/>
<evidence type="ECO:0000256" key="5">
    <source>
        <dbReference type="ARBA" id="ARBA00022723"/>
    </source>
</evidence>
<keyword evidence="9" id="KW-1185">Reference proteome</keyword>
<evidence type="ECO:0000256" key="3">
    <source>
        <dbReference type="ARBA" id="ARBA00022628"/>
    </source>
</evidence>
<dbReference type="RefSeq" id="WP_089760353.1">
    <property type="nucleotide sequence ID" value="NZ_FNGO01000012.1"/>
</dbReference>
<dbReference type="PROSITE" id="PS50972">
    <property type="entry name" value="PTERIN_BINDING"/>
    <property type="match status" value="1"/>
</dbReference>
<dbReference type="NCBIfam" id="NF005719">
    <property type="entry name" value="PRK07535.1"/>
    <property type="match status" value="1"/>
</dbReference>
<name>A0A1G9P5E0_9FIRM</name>
<dbReference type="InterPro" id="IPR000489">
    <property type="entry name" value="Pterin-binding_dom"/>
</dbReference>
<evidence type="ECO:0000256" key="2">
    <source>
        <dbReference type="ARBA" id="ARBA00022603"/>
    </source>
</evidence>
<comment type="similarity">
    <text evidence="1">Belongs to the vitamin-B12 dependent methionine synthase family.</text>
</comment>